<dbReference type="InterPro" id="IPR013189">
    <property type="entry name" value="Glyco_hydro_32_C"/>
</dbReference>
<gene>
    <name evidence="2" type="ORF">RJJ37_27290</name>
</gene>
<dbReference type="Proteomes" id="UP001269402">
    <property type="component" value="Unassembled WGS sequence"/>
</dbReference>
<accession>A0AAW8PD76</accession>
<evidence type="ECO:0000313" key="3">
    <source>
        <dbReference type="Proteomes" id="UP001269402"/>
    </source>
</evidence>
<name>A0AAW8PD76_9HYPH</name>
<dbReference type="InterPro" id="IPR013320">
    <property type="entry name" value="ConA-like_dom_sf"/>
</dbReference>
<dbReference type="Pfam" id="PF08244">
    <property type="entry name" value="Glyco_hydro_32C"/>
    <property type="match status" value="1"/>
</dbReference>
<dbReference type="RefSeq" id="WP_246828224.1">
    <property type="nucleotide sequence ID" value="NZ_JAILYG010000007.1"/>
</dbReference>
<evidence type="ECO:0000313" key="2">
    <source>
        <dbReference type="EMBL" id="MDR9763288.1"/>
    </source>
</evidence>
<protein>
    <submittedName>
        <fullName evidence="2">GH32 C-terminal domain-containing protein</fullName>
    </submittedName>
</protein>
<comment type="caution">
    <text evidence="2">The sequence shown here is derived from an EMBL/GenBank/DDBJ whole genome shotgun (WGS) entry which is preliminary data.</text>
</comment>
<dbReference type="AlphaFoldDB" id="A0AAW8PD76"/>
<reference evidence="3" key="1">
    <citation type="submission" date="2023-07" db="EMBL/GenBank/DDBJ databases">
        <title>Genomic characterization of faba bean (Vicia faba) microsymbionts in Mexican soils.</title>
        <authorList>
            <person name="Rivera Orduna F.N."/>
            <person name="Guevara-Luna J."/>
            <person name="Yan J."/>
            <person name="Arroyo-Herrera I."/>
            <person name="Li Y."/>
            <person name="Vasquez-Murrieta M.S."/>
            <person name="Wang E.T."/>
        </authorList>
    </citation>
    <scope>NUCLEOTIDE SEQUENCE [LARGE SCALE GENOMIC DNA]</scope>
    <source>
        <strain evidence="3">CH6</strain>
    </source>
</reference>
<evidence type="ECO:0000259" key="1">
    <source>
        <dbReference type="Pfam" id="PF08244"/>
    </source>
</evidence>
<feature type="domain" description="Glycosyl hydrolase family 32 C-terminal" evidence="1">
    <location>
        <begin position="43"/>
        <end position="79"/>
    </location>
</feature>
<dbReference type="SUPFAM" id="SSF49899">
    <property type="entry name" value="Concanavalin A-like lectins/glucanases"/>
    <property type="match status" value="1"/>
</dbReference>
<dbReference type="EMBL" id="JAVLSH010000015">
    <property type="protein sequence ID" value="MDR9763288.1"/>
    <property type="molecule type" value="Genomic_DNA"/>
</dbReference>
<proteinExistence type="predicted"/>
<organism evidence="2 3">
    <name type="scientific">Rhizobium redzepovicii</name>
    <dbReference type="NCBI Taxonomy" id="2867518"/>
    <lineage>
        <taxon>Bacteria</taxon>
        <taxon>Pseudomonadati</taxon>
        <taxon>Pseudomonadota</taxon>
        <taxon>Alphaproteobacteria</taxon>
        <taxon>Hyphomicrobiales</taxon>
        <taxon>Rhizobiaceae</taxon>
        <taxon>Rhizobium/Agrobacterium group</taxon>
        <taxon>Rhizobium</taxon>
    </lineage>
</organism>
<dbReference type="Gene3D" id="2.60.120.560">
    <property type="entry name" value="Exo-inulinase, domain 1"/>
    <property type="match status" value="1"/>
</dbReference>
<sequence length="96" mass="10291">MLDGTRITATEAGQLSFSIVVEDQSVSVQLPQDDGSIRYAAAVADAADLRVIHDKGILEIFADGGAVCGTRRNYLNIRPDKLVILSKAHMSIFSGE</sequence>
<keyword evidence="3" id="KW-1185">Reference proteome</keyword>